<sequence length="110" mass="12150">MIIRLGLSGWSVWIVYVLVGIMQLTLIITAIIYMIRDNRKARRADATSATASATRRDVSESPSTRALRPQLQAWSSFAAAANADDGDERTPLLAARNKHVEETASPRRVI</sequence>
<evidence type="ECO:0000313" key="3">
    <source>
        <dbReference type="EMBL" id="CAD0100669.1"/>
    </source>
</evidence>
<dbReference type="AlphaFoldDB" id="A0A9N8PNQ5"/>
<keyword evidence="2" id="KW-1133">Transmembrane helix</keyword>
<name>A0A9N8PNQ5_9PEZI</name>
<comment type="caution">
    <text evidence="3">The sequence shown here is derived from an EMBL/GenBank/DDBJ whole genome shotgun (WGS) entry which is preliminary data.</text>
</comment>
<keyword evidence="2" id="KW-0472">Membrane</keyword>
<feature type="region of interest" description="Disordered" evidence="1">
    <location>
        <begin position="39"/>
        <end position="67"/>
    </location>
</feature>
<organism evidence="3 4">
    <name type="scientific">Aureobasidium mustum</name>
    <dbReference type="NCBI Taxonomy" id="2773714"/>
    <lineage>
        <taxon>Eukaryota</taxon>
        <taxon>Fungi</taxon>
        <taxon>Dikarya</taxon>
        <taxon>Ascomycota</taxon>
        <taxon>Pezizomycotina</taxon>
        <taxon>Dothideomycetes</taxon>
        <taxon>Dothideomycetidae</taxon>
        <taxon>Dothideales</taxon>
        <taxon>Saccotheciaceae</taxon>
        <taxon>Aureobasidium</taxon>
    </lineage>
</organism>
<dbReference type="OrthoDB" id="19344at2759"/>
<dbReference type="EMBL" id="CAIJEO010000012">
    <property type="protein sequence ID" value="CAD0100669.1"/>
    <property type="molecule type" value="Genomic_DNA"/>
</dbReference>
<dbReference type="Proteomes" id="UP000714618">
    <property type="component" value="Unassembled WGS sequence"/>
</dbReference>
<accession>A0A9N8PNQ5</accession>
<proteinExistence type="predicted"/>
<evidence type="ECO:0000256" key="2">
    <source>
        <dbReference type="SAM" id="Phobius"/>
    </source>
</evidence>
<keyword evidence="2" id="KW-0812">Transmembrane</keyword>
<evidence type="ECO:0008006" key="5">
    <source>
        <dbReference type="Google" id="ProtNLM"/>
    </source>
</evidence>
<protein>
    <recommendedName>
        <fullName evidence="5">PQ loop repeat protein</fullName>
    </recommendedName>
</protein>
<evidence type="ECO:0000256" key="1">
    <source>
        <dbReference type="SAM" id="MobiDB-lite"/>
    </source>
</evidence>
<reference evidence="3" key="1">
    <citation type="submission" date="2020-06" db="EMBL/GenBank/DDBJ databases">
        <authorList>
            <person name="Onetto C."/>
        </authorList>
    </citation>
    <scope>NUCLEOTIDE SEQUENCE</scope>
</reference>
<feature type="region of interest" description="Disordered" evidence="1">
    <location>
        <begin position="82"/>
        <end position="110"/>
    </location>
</feature>
<feature type="compositionally biased region" description="Basic and acidic residues" evidence="1">
    <location>
        <begin position="98"/>
        <end position="110"/>
    </location>
</feature>
<gene>
    <name evidence="3" type="ORF">AWRI4233_LOCUS9494</name>
</gene>
<evidence type="ECO:0000313" key="4">
    <source>
        <dbReference type="Proteomes" id="UP000714618"/>
    </source>
</evidence>
<feature type="transmembrane region" description="Helical" evidence="2">
    <location>
        <begin position="12"/>
        <end position="35"/>
    </location>
</feature>
<keyword evidence="4" id="KW-1185">Reference proteome</keyword>